<dbReference type="EMBL" id="CAACVG010005763">
    <property type="protein sequence ID" value="VEN39566.1"/>
    <property type="molecule type" value="Genomic_DNA"/>
</dbReference>
<keyword evidence="2" id="KW-1185">Reference proteome</keyword>
<dbReference type="AlphaFoldDB" id="A0A653BWA1"/>
<sequence length="132" mass="14669">MTNNQHVMLNGVCVVDGGNTGASEQFEKLLGSRCQTAPTLPALLPAKEICGQKLDKRRRSDNSLLGSFYRLRTSIGSGSKEGPNQINRISSSPKMLVVHVLNRYFCLSAKSGKMNFLTMAAFDFDFLREYFK</sequence>
<reference evidence="1 2" key="1">
    <citation type="submission" date="2019-01" db="EMBL/GenBank/DDBJ databases">
        <authorList>
            <person name="Sayadi A."/>
        </authorList>
    </citation>
    <scope>NUCLEOTIDE SEQUENCE [LARGE SCALE GENOMIC DNA]</scope>
</reference>
<name>A0A653BWA1_CALMS</name>
<dbReference type="OrthoDB" id="273257at2759"/>
<evidence type="ECO:0000313" key="2">
    <source>
        <dbReference type="Proteomes" id="UP000410492"/>
    </source>
</evidence>
<gene>
    <name evidence="1" type="ORF">CALMAC_LOCUS4060</name>
</gene>
<proteinExistence type="predicted"/>
<protein>
    <submittedName>
        <fullName evidence="1">Uncharacterized protein</fullName>
    </submittedName>
</protein>
<organism evidence="1 2">
    <name type="scientific">Callosobruchus maculatus</name>
    <name type="common">Southern cowpea weevil</name>
    <name type="synonym">Pulse bruchid</name>
    <dbReference type="NCBI Taxonomy" id="64391"/>
    <lineage>
        <taxon>Eukaryota</taxon>
        <taxon>Metazoa</taxon>
        <taxon>Ecdysozoa</taxon>
        <taxon>Arthropoda</taxon>
        <taxon>Hexapoda</taxon>
        <taxon>Insecta</taxon>
        <taxon>Pterygota</taxon>
        <taxon>Neoptera</taxon>
        <taxon>Endopterygota</taxon>
        <taxon>Coleoptera</taxon>
        <taxon>Polyphaga</taxon>
        <taxon>Cucujiformia</taxon>
        <taxon>Chrysomeloidea</taxon>
        <taxon>Chrysomelidae</taxon>
        <taxon>Bruchinae</taxon>
        <taxon>Bruchini</taxon>
        <taxon>Callosobruchus</taxon>
    </lineage>
</organism>
<evidence type="ECO:0000313" key="1">
    <source>
        <dbReference type="EMBL" id="VEN39566.1"/>
    </source>
</evidence>
<dbReference type="Proteomes" id="UP000410492">
    <property type="component" value="Unassembled WGS sequence"/>
</dbReference>
<accession>A0A653BWA1</accession>